<feature type="transmembrane region" description="Helical" evidence="10">
    <location>
        <begin position="85"/>
        <end position="110"/>
    </location>
</feature>
<keyword evidence="7 10" id="KW-0472">Membrane</keyword>
<evidence type="ECO:0000256" key="3">
    <source>
        <dbReference type="ARBA" id="ARBA00021717"/>
    </source>
</evidence>
<gene>
    <name evidence="11" type="primary">fliR</name>
    <name evidence="11" type="ORF">OM076_16845</name>
</gene>
<evidence type="ECO:0000256" key="7">
    <source>
        <dbReference type="ARBA" id="ARBA00023136"/>
    </source>
</evidence>
<comment type="subcellular location">
    <subcellularLocation>
        <location evidence="10">Cell membrane</location>
        <topology evidence="10">Multi-pass membrane protein</topology>
    </subcellularLocation>
    <subcellularLocation>
        <location evidence="10">Bacterial flagellum basal body</location>
    </subcellularLocation>
</comment>
<comment type="similarity">
    <text evidence="2 10">Belongs to the FliR/MopE/SpaR family.</text>
</comment>
<feature type="transmembrane region" description="Helical" evidence="10">
    <location>
        <begin position="130"/>
        <end position="149"/>
    </location>
</feature>
<dbReference type="PRINTS" id="PR00953">
    <property type="entry name" value="TYPE3IMRPROT"/>
</dbReference>
<feature type="transmembrane region" description="Helical" evidence="10">
    <location>
        <begin position="215"/>
        <end position="238"/>
    </location>
</feature>
<proteinExistence type="inferred from homology"/>
<evidence type="ECO:0000256" key="4">
    <source>
        <dbReference type="ARBA" id="ARBA00022475"/>
    </source>
</evidence>
<dbReference type="Pfam" id="PF01311">
    <property type="entry name" value="Bac_export_1"/>
    <property type="match status" value="1"/>
</dbReference>
<dbReference type="GO" id="GO:0005886">
    <property type="term" value="C:plasma membrane"/>
    <property type="evidence" value="ECO:0007669"/>
    <property type="project" value="UniProtKB-SubCell"/>
</dbReference>
<accession>A0A9X3MVD0</accession>
<dbReference type="NCBIfam" id="TIGR01400">
    <property type="entry name" value="fliR"/>
    <property type="match status" value="1"/>
</dbReference>
<keyword evidence="11" id="KW-0966">Cell projection</keyword>
<dbReference type="GO" id="GO:0044780">
    <property type="term" value="P:bacterial-type flagellum assembly"/>
    <property type="evidence" value="ECO:0007669"/>
    <property type="project" value="UniProtKB-UniRule"/>
</dbReference>
<evidence type="ECO:0000256" key="1">
    <source>
        <dbReference type="ARBA" id="ARBA00002578"/>
    </source>
</evidence>
<comment type="function">
    <text evidence="1 10">Role in flagellar biosynthesis.</text>
</comment>
<dbReference type="PANTHER" id="PTHR30065">
    <property type="entry name" value="FLAGELLAR BIOSYNTHETIC PROTEIN FLIR"/>
    <property type="match status" value="1"/>
</dbReference>
<feature type="transmembrane region" description="Helical" evidence="10">
    <location>
        <begin position="15"/>
        <end position="35"/>
    </location>
</feature>
<keyword evidence="12" id="KW-1185">Reference proteome</keyword>
<evidence type="ECO:0000256" key="5">
    <source>
        <dbReference type="ARBA" id="ARBA00022692"/>
    </source>
</evidence>
<keyword evidence="6 10" id="KW-1133">Transmembrane helix</keyword>
<evidence type="ECO:0000256" key="9">
    <source>
        <dbReference type="NCBIfam" id="TIGR01400"/>
    </source>
</evidence>
<feature type="transmembrane region" description="Helical" evidence="10">
    <location>
        <begin position="176"/>
        <end position="203"/>
    </location>
</feature>
<evidence type="ECO:0000256" key="6">
    <source>
        <dbReference type="ARBA" id="ARBA00022989"/>
    </source>
</evidence>
<dbReference type="PANTHER" id="PTHR30065:SF1">
    <property type="entry name" value="SURFACE PRESENTATION OF ANTIGENS PROTEIN SPAR"/>
    <property type="match status" value="1"/>
</dbReference>
<dbReference type="Proteomes" id="UP001149140">
    <property type="component" value="Unassembled WGS sequence"/>
</dbReference>
<dbReference type="RefSeq" id="WP_270041178.1">
    <property type="nucleotide sequence ID" value="NZ_JAPDOD010000015.1"/>
</dbReference>
<name>A0A9X3MVD0_9ACTN</name>
<evidence type="ECO:0000256" key="2">
    <source>
        <dbReference type="ARBA" id="ARBA00009772"/>
    </source>
</evidence>
<protein>
    <recommendedName>
        <fullName evidence="3 9">Flagellar biosynthetic protein FliR</fullName>
    </recommendedName>
</protein>
<dbReference type="InterPro" id="IPR002010">
    <property type="entry name" value="T3SS_IM_R"/>
</dbReference>
<reference evidence="11" key="1">
    <citation type="submission" date="2022-10" db="EMBL/GenBank/DDBJ databases">
        <title>The WGS of Solirubrobacter ginsenosidimutans DSM 21036.</title>
        <authorList>
            <person name="Jiang Z."/>
        </authorList>
    </citation>
    <scope>NUCLEOTIDE SEQUENCE</scope>
    <source>
        <strain evidence="11">DSM 21036</strain>
    </source>
</reference>
<keyword evidence="8 10" id="KW-0975">Bacterial flagellum</keyword>
<dbReference type="AlphaFoldDB" id="A0A9X3MVD0"/>
<keyword evidence="11" id="KW-0282">Flagellum</keyword>
<evidence type="ECO:0000256" key="10">
    <source>
        <dbReference type="RuleBase" id="RU362071"/>
    </source>
</evidence>
<dbReference type="EMBL" id="JAPDOD010000015">
    <property type="protein sequence ID" value="MDA0161945.1"/>
    <property type="molecule type" value="Genomic_DNA"/>
</dbReference>
<comment type="caution">
    <text evidence="11">The sequence shown here is derived from an EMBL/GenBank/DDBJ whole genome shotgun (WGS) entry which is preliminary data.</text>
</comment>
<dbReference type="InterPro" id="IPR006303">
    <property type="entry name" value="FliR"/>
</dbReference>
<keyword evidence="5 10" id="KW-0812">Transmembrane</keyword>
<evidence type="ECO:0000313" key="12">
    <source>
        <dbReference type="Proteomes" id="UP001149140"/>
    </source>
</evidence>
<keyword evidence="4 10" id="KW-1003">Cell membrane</keyword>
<organism evidence="11 12">
    <name type="scientific">Solirubrobacter ginsenosidimutans</name>
    <dbReference type="NCBI Taxonomy" id="490573"/>
    <lineage>
        <taxon>Bacteria</taxon>
        <taxon>Bacillati</taxon>
        <taxon>Actinomycetota</taxon>
        <taxon>Thermoleophilia</taxon>
        <taxon>Solirubrobacterales</taxon>
        <taxon>Solirubrobacteraceae</taxon>
        <taxon>Solirubrobacter</taxon>
    </lineage>
</organism>
<sequence length="260" mass="27010">MTANELLARFSEQQVAAFFLVLARVSPLFILAPLFSSKMIPGRVRSIIAVGLAVGLMPVVKHGTIDLDPLAYGGLIVKEVVVGLAFAYALAAMFAGLQVAGSLLDTLIGFSFGSLVDPVTGNQSTVIAQLYSLFGVAILIAIGGDAWIIRGLGRTYEAVPLLDAPAIGSMVEGAQIAFSGIFASAFMIGAPVIIALTITDAAFGVVSRVVPQMNIFAVGFPAKMIVGLVLLGASLPFVSNFFIGSLHDSVVEALHFLKAA</sequence>
<evidence type="ECO:0000313" key="11">
    <source>
        <dbReference type="EMBL" id="MDA0161945.1"/>
    </source>
</evidence>
<dbReference type="GO" id="GO:0006605">
    <property type="term" value="P:protein targeting"/>
    <property type="evidence" value="ECO:0007669"/>
    <property type="project" value="UniProtKB-UniRule"/>
</dbReference>
<keyword evidence="11" id="KW-0969">Cilium</keyword>
<evidence type="ECO:0000256" key="8">
    <source>
        <dbReference type="ARBA" id="ARBA00023143"/>
    </source>
</evidence>
<dbReference type="GO" id="GO:0009425">
    <property type="term" value="C:bacterial-type flagellum basal body"/>
    <property type="evidence" value="ECO:0007669"/>
    <property type="project" value="UniProtKB-SubCell"/>
</dbReference>